<keyword evidence="2" id="KW-1185">Reference proteome</keyword>
<organism evidence="1 2">
    <name type="scientific">Populus alba x Populus x berolinensis</name>
    <dbReference type="NCBI Taxonomy" id="444605"/>
    <lineage>
        <taxon>Eukaryota</taxon>
        <taxon>Viridiplantae</taxon>
        <taxon>Streptophyta</taxon>
        <taxon>Embryophyta</taxon>
        <taxon>Tracheophyta</taxon>
        <taxon>Spermatophyta</taxon>
        <taxon>Magnoliopsida</taxon>
        <taxon>eudicotyledons</taxon>
        <taxon>Gunneridae</taxon>
        <taxon>Pentapetalae</taxon>
        <taxon>rosids</taxon>
        <taxon>fabids</taxon>
        <taxon>Malpighiales</taxon>
        <taxon>Salicaceae</taxon>
        <taxon>Saliceae</taxon>
        <taxon>Populus</taxon>
    </lineage>
</organism>
<sequence length="91" mass="10446">MTGGLAFDVTLLRQTNSQNSRKLTMMVGVSHTLRTKVRKYNIHATRTNQNQIQSAVPKFTWITKQQRTQFHVLHVLANRIMSALVQVPSRD</sequence>
<evidence type="ECO:0000313" key="1">
    <source>
        <dbReference type="EMBL" id="KAJ6997035.1"/>
    </source>
</evidence>
<accession>A0AAD6W2P8</accession>
<name>A0AAD6W2P8_9ROSI</name>
<dbReference type="EMBL" id="JAQIZT010000005">
    <property type="protein sequence ID" value="KAJ6997035.1"/>
    <property type="molecule type" value="Genomic_DNA"/>
</dbReference>
<reference evidence="1" key="1">
    <citation type="journal article" date="2023" name="Mol. Ecol. Resour.">
        <title>Chromosome-level genome assembly of a triploid poplar Populus alba 'Berolinensis'.</title>
        <authorList>
            <person name="Chen S."/>
            <person name="Yu Y."/>
            <person name="Wang X."/>
            <person name="Wang S."/>
            <person name="Zhang T."/>
            <person name="Zhou Y."/>
            <person name="He R."/>
            <person name="Meng N."/>
            <person name="Wang Y."/>
            <person name="Liu W."/>
            <person name="Liu Z."/>
            <person name="Liu J."/>
            <person name="Guo Q."/>
            <person name="Huang H."/>
            <person name="Sederoff R.R."/>
            <person name="Wang G."/>
            <person name="Qu G."/>
            <person name="Chen S."/>
        </authorList>
    </citation>
    <scope>NUCLEOTIDE SEQUENCE</scope>
    <source>
        <strain evidence="1">SC-2020</strain>
    </source>
</reference>
<proteinExistence type="predicted"/>
<gene>
    <name evidence="1" type="ORF">NC653_013572</name>
</gene>
<protein>
    <submittedName>
        <fullName evidence="1">Uncharacterized protein</fullName>
    </submittedName>
</protein>
<dbReference type="Proteomes" id="UP001164929">
    <property type="component" value="Chromosome 5"/>
</dbReference>
<dbReference type="AlphaFoldDB" id="A0AAD6W2P8"/>
<comment type="caution">
    <text evidence="1">The sequence shown here is derived from an EMBL/GenBank/DDBJ whole genome shotgun (WGS) entry which is preliminary data.</text>
</comment>
<evidence type="ECO:0000313" key="2">
    <source>
        <dbReference type="Proteomes" id="UP001164929"/>
    </source>
</evidence>